<dbReference type="GO" id="GO:0050185">
    <property type="term" value="F:phosphatidylinositol deacylase activity"/>
    <property type="evidence" value="ECO:0007669"/>
    <property type="project" value="TreeGrafter"/>
</dbReference>
<evidence type="ECO:0000259" key="12">
    <source>
        <dbReference type="Pfam" id="PF07819"/>
    </source>
</evidence>
<feature type="domain" description="GPI inositol-deacylase transmembrane" evidence="13">
    <location>
        <begin position="917"/>
        <end position="1035"/>
    </location>
</feature>
<evidence type="ECO:0000256" key="1">
    <source>
        <dbReference type="ARBA" id="ARBA00004477"/>
    </source>
</evidence>
<dbReference type="OMA" id="YGLYYYY"/>
<keyword evidence="4 10" id="KW-0812">Transmembrane</keyword>
<dbReference type="SUPFAM" id="SSF53474">
    <property type="entry name" value="alpha/beta-Hydrolases"/>
    <property type="match status" value="1"/>
</dbReference>
<evidence type="ECO:0000256" key="7">
    <source>
        <dbReference type="ARBA" id="ARBA00022927"/>
    </source>
</evidence>
<dbReference type="PANTHER" id="PTHR15495:SF7">
    <property type="entry name" value="GPI INOSITOL-DEACYLASE"/>
    <property type="match status" value="1"/>
</dbReference>
<dbReference type="InterPro" id="IPR056824">
    <property type="entry name" value="PGAP1_TMD"/>
</dbReference>
<keyword evidence="3 10" id="KW-0813">Transport</keyword>
<dbReference type="InterPro" id="IPR012908">
    <property type="entry name" value="PGAP1-ab_dom-like"/>
</dbReference>
<keyword evidence="8 10" id="KW-1133">Transmembrane helix</keyword>
<dbReference type="GO" id="GO:0006888">
    <property type="term" value="P:endoplasmic reticulum to Golgi vesicle-mediated transport"/>
    <property type="evidence" value="ECO:0007669"/>
    <property type="project" value="TreeGrafter"/>
</dbReference>
<proteinExistence type="inferred from homology"/>
<reference evidence="15" key="2">
    <citation type="submission" date="2018-07" db="EMBL/GenBank/DDBJ databases">
        <authorList>
            <person name="Quirk P.G."/>
            <person name="Krulwich T.A."/>
        </authorList>
    </citation>
    <scope>NUCLEOTIDE SEQUENCE</scope>
</reference>
<evidence type="ECO:0000259" key="13">
    <source>
        <dbReference type="Pfam" id="PF25140"/>
    </source>
</evidence>
<evidence type="ECO:0000256" key="2">
    <source>
        <dbReference type="ARBA" id="ARBA00006931"/>
    </source>
</evidence>
<evidence type="ECO:0000256" key="6">
    <source>
        <dbReference type="ARBA" id="ARBA00022824"/>
    </source>
</evidence>
<dbReference type="GO" id="GO:0005789">
    <property type="term" value="C:endoplasmic reticulum membrane"/>
    <property type="evidence" value="ECO:0007669"/>
    <property type="project" value="UniProtKB-SubCell"/>
</dbReference>
<dbReference type="PANTHER" id="PTHR15495">
    <property type="entry name" value="NEGATIVE REGULATOR OF VESICLE FORMATION-RELATED"/>
    <property type="match status" value="1"/>
</dbReference>
<feature type="transmembrane region" description="Helical" evidence="10">
    <location>
        <begin position="1020"/>
        <end position="1039"/>
    </location>
</feature>
<feature type="transmembrane region" description="Helical" evidence="10">
    <location>
        <begin position="925"/>
        <end position="951"/>
    </location>
</feature>
<evidence type="ECO:0000313" key="15">
    <source>
        <dbReference type="EMBL" id="SSX19313.1"/>
    </source>
</evidence>
<comment type="subcellular location">
    <subcellularLocation>
        <location evidence="1">Endoplasmic reticulum membrane</location>
        <topology evidence="1">Multi-pass membrane protein</topology>
    </subcellularLocation>
</comment>
<sequence length="1118" mass="128591">MINKIFLAISLVSLLLYLYGILTSIINVEENSCKMTYMFEYPQFVKINFRENDNYPKYNLYAYSEGHLTENARNMYFNGAPVLFIPGNGGSYKQARSLASVALRKGVDNDWIQHLDYFTVDLNGEYSGLFGGVLEEQTQYIIHCIRKILELYKKLQNPPKSVVLVGHSMGGKIAQSLASRHEIMDSINSIITLAAPMDKPVVAFDYYTEKYYKDTEKFWSMHRKSFRSVTNTTNYCKPYKLKVDESLKGNSTDDESLRLDDKLLITIGGGSRDLMVHPGLTTSKFSDVHSMATKIPYVWLTTDHKSSVWCLQLIMTINRFLYSIVVPFQSKKQHYKGQGFVEDKEFRLKKAKWFFDPQKEITTHKEVLLVADKNNVGHWIEDSRRVFTAHFSKGINRTRFQMIRLIDNPLHKFIRIEAVNLDTSDWIFGCTANEIDGMQRYCSKGDSLTQYVTTFPSVKNRRMIFMMDLHKLKMKNPKWTHLVVRMIKTDDPFKLHIDVHDPGDRTLTISMPKWYTFQTEKLLDDTLMGSSIYYLKLKGMDETHQTIELNVKPRSCGKETHQAVAKICVPWTDGFERFHYFTESKTSPMYLNVPISKPQGYNTSKIPVNVELHLDPTCRYKISYRNSFSQTLARIVQQFSQWIPAHLTAILFLVLKHQITITPKDEHFKCGNFYAAIIKCSPFFIITASRVFVKLVLFFKFLPAPDAYEYSLLVSILIHGTSMAVLSIAIGIAWAGICFFGNTIHKILFKIIHFPIPTFSSTVIAIIEKFPMSVAVFLISLSMASCGAVGLLIASSVYFVIITKMYEEYLEEFVFKTAQLIAEKLFGGRRRKRETEENEERSQENAQGGGDGDGPNIETPMDAQVVARRPNGELPQDDEGEEGESETDNEEEIDRMLRESLARYKEQEEKTREEKKALRIEYDSILEGLSAINFHLSLSFLLLMTTLLNLPTVITWARNYSFSPLLKSDPSIYPAIVILVSLAIIWQMPTPRDLKWYSYVGNVFYVLAVVSVIYCQESIWRLNYLIAFAFAVIAIHQIFAPKFKASGKIDFFKDPRFQIQEIEKLLENPEKKKRKKKKKVNPEPGTSAQSENQFKEDEAVAGKNLENDDEETNNEMPE</sequence>
<comment type="function">
    <text evidence="10">Involved in inositol deacylation of GPI-anchored proteins which plays important roles in the quality control and ER-associated degradation of GPI-anchored proteins.</text>
</comment>
<feature type="compositionally biased region" description="Acidic residues" evidence="11">
    <location>
        <begin position="875"/>
        <end position="893"/>
    </location>
</feature>
<evidence type="ECO:0000313" key="14">
    <source>
        <dbReference type="EMBL" id="SSW98927.1"/>
    </source>
</evidence>
<dbReference type="Pfam" id="PF25140">
    <property type="entry name" value="PGAP1_TMD"/>
    <property type="match status" value="1"/>
</dbReference>
<dbReference type="EMBL" id="UFQS01000065">
    <property type="protein sequence ID" value="SSW98927.1"/>
    <property type="molecule type" value="Genomic_DNA"/>
</dbReference>
<name>A0A336LRH5_CULSO</name>
<organism evidence="15">
    <name type="scientific">Culicoides sonorensis</name>
    <name type="common">Biting midge</name>
    <dbReference type="NCBI Taxonomy" id="179676"/>
    <lineage>
        <taxon>Eukaryota</taxon>
        <taxon>Metazoa</taxon>
        <taxon>Ecdysozoa</taxon>
        <taxon>Arthropoda</taxon>
        <taxon>Hexapoda</taxon>
        <taxon>Insecta</taxon>
        <taxon>Pterygota</taxon>
        <taxon>Neoptera</taxon>
        <taxon>Endopterygota</taxon>
        <taxon>Diptera</taxon>
        <taxon>Nematocera</taxon>
        <taxon>Chironomoidea</taxon>
        <taxon>Ceratopogonidae</taxon>
        <taxon>Ceratopogoninae</taxon>
        <taxon>Culicoides</taxon>
        <taxon>Monoculicoides</taxon>
    </lineage>
</organism>
<dbReference type="GO" id="GO:0006505">
    <property type="term" value="P:GPI anchor metabolic process"/>
    <property type="evidence" value="ECO:0007669"/>
    <property type="project" value="TreeGrafter"/>
</dbReference>
<feature type="transmembrane region" description="Helical" evidence="10">
    <location>
        <begin position="747"/>
        <end position="767"/>
    </location>
</feature>
<dbReference type="Pfam" id="PF24660">
    <property type="entry name" value="PGAP1_3rd"/>
    <property type="match status" value="1"/>
</dbReference>
<comment type="similarity">
    <text evidence="2 10">Belongs to the GPI inositol-deacylase family.</text>
</comment>
<keyword evidence="5 10" id="KW-0378">Hydrolase</keyword>
<dbReference type="GO" id="GO:0015031">
    <property type="term" value="P:protein transport"/>
    <property type="evidence" value="ECO:0007669"/>
    <property type="project" value="UniProtKB-KW"/>
</dbReference>
<feature type="transmembrane region" description="Helical" evidence="10">
    <location>
        <begin position="773"/>
        <end position="801"/>
    </location>
</feature>
<evidence type="ECO:0000256" key="11">
    <source>
        <dbReference type="SAM" id="MobiDB-lite"/>
    </source>
</evidence>
<dbReference type="AlphaFoldDB" id="A0A336LRH5"/>
<feature type="transmembrane region" description="Helical" evidence="10">
    <location>
        <begin position="971"/>
        <end position="989"/>
    </location>
</feature>
<dbReference type="InterPro" id="IPR029058">
    <property type="entry name" value="AB_hydrolase_fold"/>
</dbReference>
<evidence type="ECO:0000256" key="4">
    <source>
        <dbReference type="ARBA" id="ARBA00022692"/>
    </source>
</evidence>
<keyword evidence="9 10" id="KW-0472">Membrane</keyword>
<feature type="transmembrane region" description="Helical" evidence="10">
    <location>
        <begin position="676"/>
        <end position="699"/>
    </location>
</feature>
<dbReference type="EMBL" id="UFQT01000065">
    <property type="protein sequence ID" value="SSX19313.1"/>
    <property type="molecule type" value="Genomic_DNA"/>
</dbReference>
<gene>
    <name evidence="15" type="primary">CSON013226</name>
</gene>
<dbReference type="Pfam" id="PF07819">
    <property type="entry name" value="PGAP1"/>
    <property type="match status" value="1"/>
</dbReference>
<dbReference type="EC" id="3.1.-.-" evidence="10"/>
<protein>
    <recommendedName>
        <fullName evidence="10">GPI inositol-deacylase</fullName>
        <ecNumber evidence="10">3.1.-.-</ecNumber>
    </recommendedName>
</protein>
<feature type="compositionally biased region" description="Acidic residues" evidence="11">
    <location>
        <begin position="1107"/>
        <end position="1118"/>
    </location>
</feature>
<feature type="domain" description="GPI inositol-deacylase PGAP1-like alpha/beta" evidence="12">
    <location>
        <begin position="77"/>
        <end position="323"/>
    </location>
</feature>
<dbReference type="VEuPathDB" id="VectorBase:CSON013226"/>
<evidence type="ECO:0000256" key="9">
    <source>
        <dbReference type="ARBA" id="ARBA00023136"/>
    </source>
</evidence>
<evidence type="ECO:0000256" key="8">
    <source>
        <dbReference type="ARBA" id="ARBA00022989"/>
    </source>
</evidence>
<evidence type="ECO:0000256" key="3">
    <source>
        <dbReference type="ARBA" id="ARBA00022448"/>
    </source>
</evidence>
<evidence type="ECO:0000256" key="5">
    <source>
        <dbReference type="ARBA" id="ARBA00022801"/>
    </source>
</evidence>
<keyword evidence="7 10" id="KW-0653">Protein transport</keyword>
<feature type="region of interest" description="Disordered" evidence="11">
    <location>
        <begin position="1068"/>
        <end position="1118"/>
    </location>
</feature>
<accession>A0A336LRH5</accession>
<dbReference type="InterPro" id="IPR039529">
    <property type="entry name" value="PGAP1/BST1"/>
</dbReference>
<dbReference type="Gene3D" id="3.40.50.1820">
    <property type="entry name" value="alpha/beta hydrolase"/>
    <property type="match status" value="1"/>
</dbReference>
<feature type="transmembrane region" description="Helical" evidence="10">
    <location>
        <begin position="996"/>
        <end position="1014"/>
    </location>
</feature>
<evidence type="ECO:0000256" key="10">
    <source>
        <dbReference type="RuleBase" id="RU365011"/>
    </source>
</evidence>
<feature type="region of interest" description="Disordered" evidence="11">
    <location>
        <begin position="831"/>
        <end position="893"/>
    </location>
</feature>
<keyword evidence="6 10" id="KW-0256">Endoplasmic reticulum</keyword>
<reference evidence="14" key="1">
    <citation type="submission" date="2018-04" db="EMBL/GenBank/DDBJ databases">
        <authorList>
            <person name="Go L.Y."/>
            <person name="Mitchell J.A."/>
        </authorList>
    </citation>
    <scope>NUCLEOTIDE SEQUENCE</scope>
    <source>
        <tissue evidence="14">Whole organism</tissue>
    </source>
</reference>
<feature type="transmembrane region" description="Helical" evidence="10">
    <location>
        <begin position="711"/>
        <end position="740"/>
    </location>
</feature>
<feature type="transmembrane region" description="Helical" evidence="10">
    <location>
        <begin position="639"/>
        <end position="655"/>
    </location>
</feature>